<evidence type="ECO:0000313" key="9">
    <source>
        <dbReference type="EMBL" id="TXL66919.1"/>
    </source>
</evidence>
<dbReference type="EMBL" id="VDUY01000002">
    <property type="protein sequence ID" value="TXL66919.1"/>
    <property type="molecule type" value="Genomic_DNA"/>
</dbReference>
<dbReference type="Proteomes" id="UP000321548">
    <property type="component" value="Unassembled WGS sequence"/>
</dbReference>
<dbReference type="PANTHER" id="PTHR30269:SF32">
    <property type="entry name" value="MEMBRANE TRANSPORTER PROTEIN-RELATED"/>
    <property type="match status" value="1"/>
</dbReference>
<keyword evidence="7 8" id="KW-0472">Membrane</keyword>
<evidence type="ECO:0000256" key="2">
    <source>
        <dbReference type="ARBA" id="ARBA00009142"/>
    </source>
</evidence>
<dbReference type="InterPro" id="IPR002781">
    <property type="entry name" value="TM_pro_TauE-like"/>
</dbReference>
<evidence type="ECO:0000313" key="10">
    <source>
        <dbReference type="Proteomes" id="UP000321548"/>
    </source>
</evidence>
<evidence type="ECO:0000256" key="1">
    <source>
        <dbReference type="ARBA" id="ARBA00004651"/>
    </source>
</evidence>
<evidence type="ECO:0000256" key="7">
    <source>
        <dbReference type="ARBA" id="ARBA00023136"/>
    </source>
</evidence>
<keyword evidence="4 8" id="KW-1003">Cell membrane</keyword>
<feature type="transmembrane region" description="Helical" evidence="8">
    <location>
        <begin position="192"/>
        <end position="215"/>
    </location>
</feature>
<comment type="similarity">
    <text evidence="2 8">Belongs to the 4-toluene sulfonate uptake permease (TSUP) (TC 2.A.102) family.</text>
</comment>
<feature type="transmembrane region" description="Helical" evidence="8">
    <location>
        <begin position="227"/>
        <end position="245"/>
    </location>
</feature>
<proteinExistence type="inferred from homology"/>
<comment type="caution">
    <text evidence="9">The sequence shown here is derived from an EMBL/GenBank/DDBJ whole genome shotgun (WGS) entry which is preliminary data.</text>
</comment>
<dbReference type="RefSeq" id="WP_147703168.1">
    <property type="nucleotide sequence ID" value="NZ_VDUY01000002.1"/>
</dbReference>
<gene>
    <name evidence="9" type="ORF">FHP08_04640</name>
</gene>
<feature type="transmembrane region" description="Helical" evidence="8">
    <location>
        <begin position="37"/>
        <end position="58"/>
    </location>
</feature>
<feature type="transmembrane region" description="Helical" evidence="8">
    <location>
        <begin position="132"/>
        <end position="154"/>
    </location>
</feature>
<accession>A0A5C8NZZ1</accession>
<evidence type="ECO:0000256" key="6">
    <source>
        <dbReference type="ARBA" id="ARBA00022989"/>
    </source>
</evidence>
<organism evidence="9 10">
    <name type="scientific">Zeimonas arvi</name>
    <dbReference type="NCBI Taxonomy" id="2498847"/>
    <lineage>
        <taxon>Bacteria</taxon>
        <taxon>Pseudomonadati</taxon>
        <taxon>Pseudomonadota</taxon>
        <taxon>Betaproteobacteria</taxon>
        <taxon>Burkholderiales</taxon>
        <taxon>Burkholderiaceae</taxon>
        <taxon>Zeimonas</taxon>
    </lineage>
</organism>
<evidence type="ECO:0000256" key="5">
    <source>
        <dbReference type="ARBA" id="ARBA00022692"/>
    </source>
</evidence>
<evidence type="ECO:0000256" key="3">
    <source>
        <dbReference type="ARBA" id="ARBA00022448"/>
    </source>
</evidence>
<evidence type="ECO:0000256" key="8">
    <source>
        <dbReference type="RuleBase" id="RU363041"/>
    </source>
</evidence>
<sequence length="248" mass="25689">METMQVLLVVAVFALAGGVKGITGMGLPTVAMSVLGLWMPPAQAAALLVAPSLATNVAQCRGPHLRRLAARLWPGWLAMAVVTVFAPGMGGDASATDSASRSLGIVLVGYGLWGLWRPALPDLSEHGRWVGALAGMATGVVTSLTAVFVLPWVPYLQSLRFDKDEMVQALGLSFTVATLALAFRLQASASPGWMSASTIVATSGALGGAFLGLKLGEVFRGRLAGHAFQKALFAMFVLLGAANLMRAA</sequence>
<dbReference type="Pfam" id="PF01925">
    <property type="entry name" value="TauE"/>
    <property type="match status" value="1"/>
</dbReference>
<dbReference type="OrthoDB" id="9800873at2"/>
<keyword evidence="10" id="KW-1185">Reference proteome</keyword>
<feature type="transmembrane region" description="Helical" evidence="8">
    <location>
        <begin position="102"/>
        <end position="120"/>
    </location>
</feature>
<feature type="transmembrane region" description="Helical" evidence="8">
    <location>
        <begin position="70"/>
        <end position="90"/>
    </location>
</feature>
<evidence type="ECO:0000256" key="4">
    <source>
        <dbReference type="ARBA" id="ARBA00022475"/>
    </source>
</evidence>
<dbReference type="GO" id="GO:0005886">
    <property type="term" value="C:plasma membrane"/>
    <property type="evidence" value="ECO:0007669"/>
    <property type="project" value="UniProtKB-SubCell"/>
</dbReference>
<keyword evidence="5 8" id="KW-0812">Transmembrane</keyword>
<feature type="transmembrane region" description="Helical" evidence="8">
    <location>
        <begin position="166"/>
        <end position="185"/>
    </location>
</feature>
<keyword evidence="3" id="KW-0813">Transport</keyword>
<dbReference type="PANTHER" id="PTHR30269">
    <property type="entry name" value="TRANSMEMBRANE PROTEIN YFCA"/>
    <property type="match status" value="1"/>
</dbReference>
<reference evidence="9 10" key="1">
    <citation type="submission" date="2019-06" db="EMBL/GenBank/DDBJ databases">
        <title>Quisquiliibacterium sp. nov., isolated from a maize field.</title>
        <authorList>
            <person name="Lin S.-Y."/>
            <person name="Tsai C.-F."/>
            <person name="Young C.-C."/>
        </authorList>
    </citation>
    <scope>NUCLEOTIDE SEQUENCE [LARGE SCALE GENOMIC DNA]</scope>
    <source>
        <strain evidence="9 10">CC-CFT501</strain>
    </source>
</reference>
<dbReference type="InterPro" id="IPR052017">
    <property type="entry name" value="TSUP"/>
</dbReference>
<keyword evidence="6 8" id="KW-1133">Transmembrane helix</keyword>
<name>A0A5C8NZZ1_9BURK</name>
<dbReference type="AlphaFoldDB" id="A0A5C8NZZ1"/>
<comment type="subcellular location">
    <subcellularLocation>
        <location evidence="1 8">Cell membrane</location>
        <topology evidence="1 8">Multi-pass membrane protein</topology>
    </subcellularLocation>
</comment>
<protein>
    <recommendedName>
        <fullName evidence="8">Probable membrane transporter protein</fullName>
    </recommendedName>
</protein>